<dbReference type="EMBL" id="CP051141">
    <property type="protein sequence ID" value="QIW99634.1"/>
    <property type="molecule type" value="Genomic_DNA"/>
</dbReference>
<dbReference type="Gene3D" id="1.10.510.10">
    <property type="entry name" value="Transferase(Phosphotransferase) domain 1"/>
    <property type="match status" value="1"/>
</dbReference>
<name>A0A6H0XYA1_9PEZI</name>
<dbReference type="SMART" id="SM00220">
    <property type="entry name" value="S_TKc"/>
    <property type="match status" value="1"/>
</dbReference>
<dbReference type="InterPro" id="IPR008271">
    <property type="entry name" value="Ser/Thr_kinase_AS"/>
</dbReference>
<dbReference type="SUPFAM" id="SSF56112">
    <property type="entry name" value="Protein kinase-like (PK-like)"/>
    <property type="match status" value="1"/>
</dbReference>
<organism evidence="7 8">
    <name type="scientific">Peltaster fructicola</name>
    <dbReference type="NCBI Taxonomy" id="286661"/>
    <lineage>
        <taxon>Eukaryota</taxon>
        <taxon>Fungi</taxon>
        <taxon>Dikarya</taxon>
        <taxon>Ascomycota</taxon>
        <taxon>Pezizomycotina</taxon>
        <taxon>Dothideomycetes</taxon>
        <taxon>Dothideomycetes incertae sedis</taxon>
        <taxon>Peltaster</taxon>
    </lineage>
</organism>
<accession>A0A6H0XYA1</accession>
<evidence type="ECO:0000256" key="5">
    <source>
        <dbReference type="ARBA" id="ARBA00048130"/>
    </source>
</evidence>
<dbReference type="Pfam" id="PF00069">
    <property type="entry name" value="Pkinase"/>
    <property type="match status" value="1"/>
</dbReference>
<dbReference type="Proteomes" id="UP000503462">
    <property type="component" value="Chromosome 3"/>
</dbReference>
<comment type="catalytic activity">
    <reaction evidence="4">
        <text>L-threonyl-[protein] + ATP = O-phospho-L-threonyl-[protein] + ADP + H(+)</text>
        <dbReference type="Rhea" id="RHEA:46608"/>
        <dbReference type="Rhea" id="RHEA-COMP:11060"/>
        <dbReference type="Rhea" id="RHEA-COMP:11605"/>
        <dbReference type="ChEBI" id="CHEBI:15378"/>
        <dbReference type="ChEBI" id="CHEBI:30013"/>
        <dbReference type="ChEBI" id="CHEBI:30616"/>
        <dbReference type="ChEBI" id="CHEBI:61977"/>
        <dbReference type="ChEBI" id="CHEBI:456216"/>
        <dbReference type="EC" id="2.7.11.24"/>
    </reaction>
    <physiologicalReaction direction="left-to-right" evidence="4">
        <dbReference type="Rhea" id="RHEA:46609"/>
    </physiologicalReaction>
</comment>
<dbReference type="InterPro" id="IPR000719">
    <property type="entry name" value="Prot_kinase_dom"/>
</dbReference>
<keyword evidence="1" id="KW-0808">Transferase</keyword>
<evidence type="ECO:0000313" key="8">
    <source>
        <dbReference type="Proteomes" id="UP000503462"/>
    </source>
</evidence>
<dbReference type="PROSITE" id="PS00108">
    <property type="entry name" value="PROTEIN_KINASE_ST"/>
    <property type="match status" value="1"/>
</dbReference>
<dbReference type="PROSITE" id="PS50011">
    <property type="entry name" value="PROTEIN_KINASE_DOM"/>
    <property type="match status" value="1"/>
</dbReference>
<dbReference type="InterPro" id="IPR011009">
    <property type="entry name" value="Kinase-like_dom_sf"/>
</dbReference>
<proteinExistence type="predicted"/>
<comment type="catalytic activity">
    <reaction evidence="5">
        <text>L-seryl-[protein] + ATP = O-phospho-L-seryl-[protein] + ADP + H(+)</text>
        <dbReference type="Rhea" id="RHEA:17989"/>
        <dbReference type="Rhea" id="RHEA-COMP:9863"/>
        <dbReference type="Rhea" id="RHEA-COMP:11604"/>
        <dbReference type="ChEBI" id="CHEBI:15378"/>
        <dbReference type="ChEBI" id="CHEBI:29999"/>
        <dbReference type="ChEBI" id="CHEBI:30616"/>
        <dbReference type="ChEBI" id="CHEBI:83421"/>
        <dbReference type="ChEBI" id="CHEBI:456216"/>
        <dbReference type="EC" id="2.7.11.24"/>
    </reaction>
    <physiologicalReaction direction="left-to-right" evidence="5">
        <dbReference type="Rhea" id="RHEA:17990"/>
    </physiologicalReaction>
</comment>
<dbReference type="InterPro" id="IPR050117">
    <property type="entry name" value="MAPK"/>
</dbReference>
<evidence type="ECO:0000256" key="1">
    <source>
        <dbReference type="ARBA" id="ARBA00022527"/>
    </source>
</evidence>
<protein>
    <recommendedName>
        <fullName evidence="6">Protein kinase domain-containing protein</fullName>
    </recommendedName>
</protein>
<feature type="domain" description="Protein kinase" evidence="6">
    <location>
        <begin position="1"/>
        <end position="202"/>
    </location>
</feature>
<gene>
    <name evidence="7" type="ORF">AMS68_005152</name>
</gene>
<dbReference type="AlphaFoldDB" id="A0A6H0XYA1"/>
<evidence type="ECO:0000259" key="6">
    <source>
        <dbReference type="PROSITE" id="PS50011"/>
    </source>
</evidence>
<evidence type="ECO:0000256" key="2">
    <source>
        <dbReference type="ARBA" id="ARBA00022741"/>
    </source>
</evidence>
<keyword evidence="1" id="KW-0723">Serine/threonine-protein kinase</keyword>
<keyword evidence="2" id="KW-0547">Nucleotide-binding</keyword>
<keyword evidence="8" id="KW-1185">Reference proteome</keyword>
<evidence type="ECO:0000256" key="3">
    <source>
        <dbReference type="ARBA" id="ARBA00022840"/>
    </source>
</evidence>
<keyword evidence="1" id="KW-0418">Kinase</keyword>
<dbReference type="PANTHER" id="PTHR24055">
    <property type="entry name" value="MITOGEN-ACTIVATED PROTEIN KINASE"/>
    <property type="match status" value="1"/>
</dbReference>
<dbReference type="GO" id="GO:0005524">
    <property type="term" value="F:ATP binding"/>
    <property type="evidence" value="ECO:0007669"/>
    <property type="project" value="UniProtKB-KW"/>
</dbReference>
<dbReference type="GO" id="GO:0004707">
    <property type="term" value="F:MAP kinase activity"/>
    <property type="evidence" value="ECO:0007669"/>
    <property type="project" value="UniProtKB-EC"/>
</dbReference>
<sequence length="205" mass="22643">MLSQNTLPRSSQRMVLRDLFSALAFVHAQGIIHRDVKPSNILLASPSGPAYLADFGIAWSKSDRGSEAADAKILEVGTTCYRPPELLFGYQKYNSALDMWAAGCVAAQVLCLGRETLFDAGELGSELALIKSIFETLGTPDEDEATDLPDWGKMNFVKYTKRAWVDILPDCDEQARSLVSDLVVYQSTDRKTAQLATQHPYFEST</sequence>
<dbReference type="OrthoDB" id="413582at2759"/>
<reference evidence="7 8" key="1">
    <citation type="journal article" date="2016" name="Sci. Rep.">
        <title>Peltaster fructicola genome reveals evolution from an invasive phytopathogen to an ectophytic parasite.</title>
        <authorList>
            <person name="Xu C."/>
            <person name="Chen H."/>
            <person name="Gleason M.L."/>
            <person name="Xu J.R."/>
            <person name="Liu H."/>
            <person name="Zhang R."/>
            <person name="Sun G."/>
        </authorList>
    </citation>
    <scope>NUCLEOTIDE SEQUENCE [LARGE SCALE GENOMIC DNA]</scope>
    <source>
        <strain evidence="7 8">LNHT1506</strain>
    </source>
</reference>
<evidence type="ECO:0000313" key="7">
    <source>
        <dbReference type="EMBL" id="QIW99634.1"/>
    </source>
</evidence>
<keyword evidence="3" id="KW-0067">ATP-binding</keyword>
<evidence type="ECO:0000256" key="4">
    <source>
        <dbReference type="ARBA" id="ARBA00047919"/>
    </source>
</evidence>